<sequence length="62" mass="6632">MIIALQLLVFILVILSIVLVVAIPVSLASPNQWETSKNLIYTVSGLWAGLVIITGIVNSLVT</sequence>
<keyword evidence="16" id="KW-0150">Chloroplast</keyword>
<evidence type="ECO:0000256" key="15">
    <source>
        <dbReference type="SAM" id="SignalP"/>
    </source>
</evidence>
<evidence type="ECO:0000256" key="3">
    <source>
        <dbReference type="ARBA" id="ARBA00021665"/>
    </source>
</evidence>
<dbReference type="InterPro" id="IPR036512">
    <property type="entry name" value="PSII_PsbZ_sf"/>
</dbReference>
<gene>
    <name evidence="12 16" type="primary">psbZ</name>
</gene>
<dbReference type="GO" id="GO:0015979">
    <property type="term" value="P:photosynthesis"/>
    <property type="evidence" value="ECO:0007669"/>
    <property type="project" value="UniProtKB-UniRule"/>
</dbReference>
<dbReference type="AlphaFoldDB" id="A0A1X9PTR5"/>
<keyword evidence="6 12" id="KW-0812">Transmembrane</keyword>
<keyword evidence="8 12" id="KW-0793">Thylakoid</keyword>
<dbReference type="GO" id="GO:0009535">
    <property type="term" value="C:chloroplast thylakoid membrane"/>
    <property type="evidence" value="ECO:0007669"/>
    <property type="project" value="UniProtKB-SubCell"/>
</dbReference>
<keyword evidence="15" id="KW-0732">Signal</keyword>
<geneLocation type="chloroplast" evidence="16"/>
<comment type="function">
    <text evidence="13">Controls the interaction of photosystem II (PSII) cores with the light-harvesting antenna, regulates electron flow through the 2 photosystem reaction centers. PSII is a light-driven water plastoquinone oxidoreductase, using light energy to abstract electrons from H(2)O, generating a proton gradient subsequently used for ATP formation.</text>
</comment>
<comment type="subunit">
    <text evidence="11 12">PSII is composed of 1 copy each of membrane proteins PsbA, PsbB, PsbC, PsbD, PsbE, PsbF, PsbH, PsbI, PsbJ, PsbK, PsbL, PsbM, PsbT, PsbY, PsbZ, Psb30/Ycf12, at least 3 peripheral proteins of the oxygen-evolving complex and a large number of cofactors. It forms dimeric complexes.</text>
</comment>
<feature type="chain" id="PRO_5012010652" description="Photosystem II reaction center protein Z" evidence="15">
    <location>
        <begin position="23"/>
        <end position="62"/>
    </location>
</feature>
<evidence type="ECO:0000256" key="10">
    <source>
        <dbReference type="ARBA" id="ARBA00023276"/>
    </source>
</evidence>
<keyword evidence="9 12" id="KW-0472">Membrane</keyword>
<dbReference type="PANTHER" id="PTHR34971">
    <property type="entry name" value="PHOTOSYSTEM II REACTION CENTER PROTEIN Z"/>
    <property type="match status" value="1"/>
</dbReference>
<dbReference type="PANTHER" id="PTHR34971:SF2">
    <property type="entry name" value="PHOTOSYSTEM II REACTION CENTER PROTEIN Z"/>
    <property type="match status" value="1"/>
</dbReference>
<comment type="subcellular location">
    <subcellularLocation>
        <location evidence="1">Membrane</location>
        <topology evidence="1">Multi-pass membrane protein</topology>
    </subcellularLocation>
    <subcellularLocation>
        <location evidence="12">Plastid</location>
        <location evidence="12">Chloroplast thylakoid membrane</location>
        <topology evidence="12">Multi-pass membrane protein</topology>
    </subcellularLocation>
</comment>
<keyword evidence="5 12" id="KW-0602">Photosynthesis</keyword>
<dbReference type="Pfam" id="PF01737">
    <property type="entry name" value="Ycf9"/>
    <property type="match status" value="1"/>
</dbReference>
<evidence type="ECO:0000256" key="9">
    <source>
        <dbReference type="ARBA" id="ARBA00023136"/>
    </source>
</evidence>
<feature type="transmembrane region" description="Helical" evidence="14">
    <location>
        <begin position="38"/>
        <end position="61"/>
    </location>
</feature>
<evidence type="ECO:0000256" key="12">
    <source>
        <dbReference type="HAMAP-Rule" id="MF_00644"/>
    </source>
</evidence>
<dbReference type="Gene3D" id="1.10.287.740">
    <property type="entry name" value="Photosystem II PsbZ, reaction centre"/>
    <property type="match status" value="1"/>
</dbReference>
<evidence type="ECO:0000256" key="14">
    <source>
        <dbReference type="SAM" id="Phobius"/>
    </source>
</evidence>
<dbReference type="EMBL" id="KY709210">
    <property type="protein sequence ID" value="ARO90894.1"/>
    <property type="molecule type" value="Genomic_DNA"/>
</dbReference>
<dbReference type="GO" id="GO:0009539">
    <property type="term" value="C:photosystem II reaction center"/>
    <property type="evidence" value="ECO:0007669"/>
    <property type="project" value="InterPro"/>
</dbReference>
<proteinExistence type="inferred from homology"/>
<dbReference type="GO" id="GO:0042549">
    <property type="term" value="P:photosystem II stabilization"/>
    <property type="evidence" value="ECO:0007669"/>
    <property type="project" value="InterPro"/>
</dbReference>
<evidence type="ECO:0000256" key="5">
    <source>
        <dbReference type="ARBA" id="ARBA00022531"/>
    </source>
</evidence>
<evidence type="ECO:0000256" key="7">
    <source>
        <dbReference type="ARBA" id="ARBA00022989"/>
    </source>
</evidence>
<comment type="function">
    <text evidence="12">May control the interaction of photosystem II (PSII) cores with the light-harvesting antenna, regulates electron flow through the 2 photosystem reaction centers. PSII is a light-driven water plastoquinone oxidoreductase, using light energy to abstract electrons from H(2)O, generating a proton gradient subsequently used for ATP formation.</text>
</comment>
<keyword evidence="10 12" id="KW-0604">Photosystem II</keyword>
<evidence type="ECO:0000256" key="1">
    <source>
        <dbReference type="ARBA" id="ARBA00004141"/>
    </source>
</evidence>
<evidence type="ECO:0000256" key="13">
    <source>
        <dbReference type="RuleBase" id="RU003472"/>
    </source>
</evidence>
<keyword evidence="7 12" id="KW-1133">Transmembrane helix</keyword>
<dbReference type="InterPro" id="IPR002644">
    <property type="entry name" value="PSII_PsbZ"/>
</dbReference>
<organism evidence="16">
    <name type="scientific">Corynoplastis japonica</name>
    <dbReference type="NCBI Taxonomy" id="700918"/>
    <lineage>
        <taxon>Eukaryota</taxon>
        <taxon>Rhodophyta</taxon>
        <taxon>Rhodellophyceae</taxon>
        <taxon>Rhodellales</taxon>
        <taxon>Rhodellaceae</taxon>
        <taxon>Corynoplastis</taxon>
    </lineage>
</organism>
<reference evidence="16" key="1">
    <citation type="submission" date="2017-03" db="EMBL/GenBank/DDBJ databases">
        <title>The new red algal subphylum Proteorhodophytina comprises the largest and most divergent plastid genomes known.</title>
        <authorList>
            <person name="Munoz-Gomez S.A."/>
            <person name="Mejia-Franco F.G."/>
            <person name="Durnin K."/>
            <person name="Morgan C."/>
            <person name="Grisdale C.J."/>
            <person name="Archibald J.M."/>
            <person name="Slamovits C.H."/>
        </authorList>
    </citation>
    <scope>NUCLEOTIDE SEQUENCE</scope>
    <source>
        <strain evidence="16">NIES-2662</strain>
    </source>
</reference>
<accession>A0A1X9PTR5</accession>
<dbReference type="SUPFAM" id="SSF161055">
    <property type="entry name" value="PsbZ-like"/>
    <property type="match status" value="1"/>
</dbReference>
<dbReference type="NCBIfam" id="TIGR03043">
    <property type="entry name" value="PS_II_psbZ"/>
    <property type="match status" value="1"/>
</dbReference>
<name>A0A1X9PTR5_9RHOD</name>
<evidence type="ECO:0000256" key="11">
    <source>
        <dbReference type="ARBA" id="ARBA00038734"/>
    </source>
</evidence>
<evidence type="ECO:0000256" key="4">
    <source>
        <dbReference type="ARBA" id="ARBA00022469"/>
    </source>
</evidence>
<feature type="signal peptide" evidence="15">
    <location>
        <begin position="1"/>
        <end position="22"/>
    </location>
</feature>
<evidence type="ECO:0000256" key="6">
    <source>
        <dbReference type="ARBA" id="ARBA00022692"/>
    </source>
</evidence>
<protein>
    <recommendedName>
        <fullName evidence="3 12">Photosystem II reaction center protein Z</fullName>
        <shortName evidence="12">PSII-Z</shortName>
    </recommendedName>
</protein>
<evidence type="ECO:0000256" key="8">
    <source>
        <dbReference type="ARBA" id="ARBA00023078"/>
    </source>
</evidence>
<evidence type="ECO:0000313" key="16">
    <source>
        <dbReference type="EMBL" id="ARO90894.1"/>
    </source>
</evidence>
<keyword evidence="4 12" id="KW-0674">Reaction center</keyword>
<dbReference type="HAMAP" id="MF_00644">
    <property type="entry name" value="PSII_PsbZ"/>
    <property type="match status" value="1"/>
</dbReference>
<keyword evidence="16" id="KW-0934">Plastid</keyword>
<comment type="similarity">
    <text evidence="2 12 13">Belongs to the PsbZ family.</text>
</comment>
<evidence type="ECO:0000256" key="2">
    <source>
        <dbReference type="ARBA" id="ARBA00008367"/>
    </source>
</evidence>